<accession>A0ABR7CMV5</accession>
<evidence type="ECO:0000313" key="2">
    <source>
        <dbReference type="Proteomes" id="UP000636891"/>
    </source>
</evidence>
<dbReference type="Gene3D" id="2.130.10.10">
    <property type="entry name" value="YVTN repeat-like/Quinoprotein amine dehydrogenase"/>
    <property type="match status" value="1"/>
</dbReference>
<protein>
    <recommendedName>
        <fullName evidence="3">SMP-30/Gluconolactonase/LRE-like region domain-containing protein</fullName>
    </recommendedName>
</protein>
<evidence type="ECO:0008006" key="3">
    <source>
        <dbReference type="Google" id="ProtNLM"/>
    </source>
</evidence>
<dbReference type="InterPro" id="IPR011044">
    <property type="entry name" value="Quino_amine_DH_bsu"/>
</dbReference>
<name>A0ABR7CMV5_9BACT</name>
<sequence>MTLCGDSLYVYSTEWSWITNKNTITYAIVDTKTKRVVSRNFIRDGTDKTIQIPYGVAVNLDTREIFVTDAKDYVTPGTPNCFDPDGKKKWSVTTDDIPAHIAFTYQKLRPLE</sequence>
<gene>
    <name evidence="1" type="ORF">H8S08_08155</name>
</gene>
<comment type="caution">
    <text evidence="1">The sequence shown here is derived from an EMBL/GenBank/DDBJ whole genome shotgun (WGS) entry which is preliminary data.</text>
</comment>
<organism evidence="1 2">
    <name type="scientific">Alistipes hominis</name>
    <dbReference type="NCBI Taxonomy" id="2763015"/>
    <lineage>
        <taxon>Bacteria</taxon>
        <taxon>Pseudomonadati</taxon>
        <taxon>Bacteroidota</taxon>
        <taxon>Bacteroidia</taxon>
        <taxon>Bacteroidales</taxon>
        <taxon>Rikenellaceae</taxon>
        <taxon>Alistipes</taxon>
    </lineage>
</organism>
<reference evidence="1 2" key="1">
    <citation type="submission" date="2020-08" db="EMBL/GenBank/DDBJ databases">
        <title>Genome public.</title>
        <authorList>
            <person name="Liu C."/>
            <person name="Sun Q."/>
        </authorList>
    </citation>
    <scope>NUCLEOTIDE SEQUENCE [LARGE SCALE GENOMIC DNA]</scope>
    <source>
        <strain evidence="1 2">New-7</strain>
    </source>
</reference>
<evidence type="ECO:0000313" key="1">
    <source>
        <dbReference type="EMBL" id="MBC5616987.1"/>
    </source>
</evidence>
<dbReference type="InterPro" id="IPR015943">
    <property type="entry name" value="WD40/YVTN_repeat-like_dom_sf"/>
</dbReference>
<dbReference type="Proteomes" id="UP000636891">
    <property type="component" value="Unassembled WGS sequence"/>
</dbReference>
<dbReference type="SUPFAM" id="SSF50969">
    <property type="entry name" value="YVTN repeat-like/Quinoprotein amine dehydrogenase"/>
    <property type="match status" value="1"/>
</dbReference>
<proteinExistence type="predicted"/>
<keyword evidence="2" id="KW-1185">Reference proteome</keyword>
<dbReference type="EMBL" id="JACOOK010000003">
    <property type="protein sequence ID" value="MBC5616987.1"/>
    <property type="molecule type" value="Genomic_DNA"/>
</dbReference>